<dbReference type="Proteomes" id="UP000054558">
    <property type="component" value="Unassembled WGS sequence"/>
</dbReference>
<evidence type="ECO:0000256" key="1">
    <source>
        <dbReference type="SAM" id="Coils"/>
    </source>
</evidence>
<accession>A0A1Y1IQ49</accession>
<evidence type="ECO:0000313" key="3">
    <source>
        <dbReference type="Proteomes" id="UP000054558"/>
    </source>
</evidence>
<dbReference type="OrthoDB" id="10543878at2759"/>
<sequence length="492" mass="55325">MLRVARIVVGLDANVDSPRVTEWLQAVRPNTLIHAIWNTGARESERTATIWPMPSSGKLEARFAPIINQILDEVEAGQNIWGFGVVNRLAEPLDKANDLSEANDILPTKDCLKVRDQAKHCVVFAYRLLAEMLQIDPKDFDRLQLGASYHVSEKNLQAAYSKLIESNLYTAKLRYEIKQKVKKDENGQLKMTEALNRNVVKSILEKGLGLKFVKVAGKKSNNNAVDLIVITCGDTYRPLSILSNLRFDLGEGGDDLDLEVHCFDGHKKSTLFHASKFDQIVTLLDGARAVDLRPECAGLVADFFGIEGPKVVDEFKHLIIHGEGLVVFPRYNYQFEGTGQRPTSVTCARGLGTIINLLPGKRAAQFRLKCADVVVRYFGGDETLVGEIRLNREAQSQLPKEHPSRVFGEIVEAEGKKADPEELDLMKKIKRQKLETERQKLENKRERLENELAAENVTFGLWLSVTTQTHKSKRRSPIQWVRDACQSKSTIN</sequence>
<feature type="coiled-coil region" evidence="1">
    <location>
        <begin position="426"/>
        <end position="458"/>
    </location>
</feature>
<dbReference type="EMBL" id="DF238106">
    <property type="protein sequence ID" value="GAQ92824.1"/>
    <property type="molecule type" value="Genomic_DNA"/>
</dbReference>
<gene>
    <name evidence="2" type="ORF">KFL_011570020</name>
</gene>
<keyword evidence="3" id="KW-1185">Reference proteome</keyword>
<proteinExistence type="predicted"/>
<keyword evidence="1" id="KW-0175">Coiled coil</keyword>
<evidence type="ECO:0000313" key="2">
    <source>
        <dbReference type="EMBL" id="GAQ92824.1"/>
    </source>
</evidence>
<reference evidence="2 3" key="1">
    <citation type="journal article" date="2014" name="Nat. Commun.">
        <title>Klebsormidium flaccidum genome reveals primary factors for plant terrestrial adaptation.</title>
        <authorList>
            <person name="Hori K."/>
            <person name="Maruyama F."/>
            <person name="Fujisawa T."/>
            <person name="Togashi T."/>
            <person name="Yamamoto N."/>
            <person name="Seo M."/>
            <person name="Sato S."/>
            <person name="Yamada T."/>
            <person name="Mori H."/>
            <person name="Tajima N."/>
            <person name="Moriyama T."/>
            <person name="Ikeuchi M."/>
            <person name="Watanabe M."/>
            <person name="Wada H."/>
            <person name="Kobayashi K."/>
            <person name="Saito M."/>
            <person name="Masuda T."/>
            <person name="Sasaki-Sekimoto Y."/>
            <person name="Mashiguchi K."/>
            <person name="Awai K."/>
            <person name="Shimojima M."/>
            <person name="Masuda S."/>
            <person name="Iwai M."/>
            <person name="Nobusawa T."/>
            <person name="Narise T."/>
            <person name="Kondo S."/>
            <person name="Saito H."/>
            <person name="Sato R."/>
            <person name="Murakawa M."/>
            <person name="Ihara Y."/>
            <person name="Oshima-Yamada Y."/>
            <person name="Ohtaka K."/>
            <person name="Satoh M."/>
            <person name="Sonobe K."/>
            <person name="Ishii M."/>
            <person name="Ohtani R."/>
            <person name="Kanamori-Sato M."/>
            <person name="Honoki R."/>
            <person name="Miyazaki D."/>
            <person name="Mochizuki H."/>
            <person name="Umetsu J."/>
            <person name="Higashi K."/>
            <person name="Shibata D."/>
            <person name="Kamiya Y."/>
            <person name="Sato N."/>
            <person name="Nakamura Y."/>
            <person name="Tabata S."/>
            <person name="Ida S."/>
            <person name="Kurokawa K."/>
            <person name="Ohta H."/>
        </authorList>
    </citation>
    <scope>NUCLEOTIDE SEQUENCE [LARGE SCALE GENOMIC DNA]</scope>
    <source>
        <strain evidence="2 3">NIES-2285</strain>
    </source>
</reference>
<dbReference type="AlphaFoldDB" id="A0A1Y1IQ49"/>
<name>A0A1Y1IQ49_KLENI</name>
<organism evidence="2 3">
    <name type="scientific">Klebsormidium nitens</name>
    <name type="common">Green alga</name>
    <name type="synonym">Ulothrix nitens</name>
    <dbReference type="NCBI Taxonomy" id="105231"/>
    <lineage>
        <taxon>Eukaryota</taxon>
        <taxon>Viridiplantae</taxon>
        <taxon>Streptophyta</taxon>
        <taxon>Klebsormidiophyceae</taxon>
        <taxon>Klebsormidiales</taxon>
        <taxon>Klebsormidiaceae</taxon>
        <taxon>Klebsormidium</taxon>
    </lineage>
</organism>
<protein>
    <submittedName>
        <fullName evidence="2">Uncharacterized protein</fullName>
    </submittedName>
</protein>